<evidence type="ECO:0000313" key="8">
    <source>
        <dbReference type="EMBL" id="OKL42605.1"/>
    </source>
</evidence>
<evidence type="ECO:0000256" key="2">
    <source>
        <dbReference type="ARBA" id="ARBA00022692"/>
    </source>
</evidence>
<evidence type="ECO:0000259" key="7">
    <source>
        <dbReference type="Pfam" id="PF04116"/>
    </source>
</evidence>
<dbReference type="GO" id="GO:0008610">
    <property type="term" value="P:lipid biosynthetic process"/>
    <property type="evidence" value="ECO:0007669"/>
    <property type="project" value="InterPro"/>
</dbReference>
<feature type="domain" description="Fatty acid hydroxylase" evidence="7">
    <location>
        <begin position="88"/>
        <end position="224"/>
    </location>
</feature>
<dbReference type="AlphaFoldDB" id="A0A1U7JD22"/>
<protein>
    <submittedName>
        <fullName evidence="8">Fatty acid hydroxylase</fullName>
    </submittedName>
</protein>
<sequence length="290" mass="32941">MINEGLIRLSIFLGVFAILAVIEVALPRRTEPQDRKHRWLTNLGMSVLNSAMLRFVLPVAAVGAALWAAEVGWGLFNMVVIDPVVAGIICFVALDFFIWLEHWASHKILFLWHIHKVHHADPHFDVTTALRFHPLEIAISMAWKALLVVLMGAPVLAVVAFEVVLNAAAMFNHSNIKLPVWADRWLRKVIVTPDMHRIHHSRIRRETDSNYGFNFPFWDYLFGTYTADPEKGQTGLEIGLTQYAGPEPRQLGWSLWLPFAAYFKRERRKPSEAVPRTDAPQDGGKVQGPR</sequence>
<dbReference type="Pfam" id="PF04116">
    <property type="entry name" value="FA_hydroxylase"/>
    <property type="match status" value="1"/>
</dbReference>
<feature type="transmembrane region" description="Helical" evidence="6">
    <location>
        <begin position="75"/>
        <end position="100"/>
    </location>
</feature>
<comment type="caution">
    <text evidence="8">The sequence shown here is derived from an EMBL/GenBank/DDBJ whole genome shotgun (WGS) entry which is preliminary data.</text>
</comment>
<feature type="transmembrane region" description="Helical" evidence="6">
    <location>
        <begin position="6"/>
        <end position="26"/>
    </location>
</feature>
<feature type="transmembrane region" description="Helical" evidence="6">
    <location>
        <begin position="145"/>
        <end position="171"/>
    </location>
</feature>
<organism evidence="8 9">
    <name type="scientific">Pseudovibrio exalbescens</name>
    <dbReference type="NCBI Taxonomy" id="197461"/>
    <lineage>
        <taxon>Bacteria</taxon>
        <taxon>Pseudomonadati</taxon>
        <taxon>Pseudomonadota</taxon>
        <taxon>Alphaproteobacteria</taxon>
        <taxon>Hyphomicrobiales</taxon>
        <taxon>Stappiaceae</taxon>
        <taxon>Pseudovibrio</taxon>
    </lineage>
</organism>
<dbReference type="GO" id="GO:0016491">
    <property type="term" value="F:oxidoreductase activity"/>
    <property type="evidence" value="ECO:0007669"/>
    <property type="project" value="InterPro"/>
</dbReference>
<reference evidence="8 9" key="1">
    <citation type="submission" date="2016-03" db="EMBL/GenBank/DDBJ databases">
        <title>Genome sequence of Nesiotobacter sp. nov., a moderately halophilic alphaproteobacterium isolated from the Yellow Sea, China.</title>
        <authorList>
            <person name="Zhang G."/>
            <person name="Zhang R."/>
        </authorList>
    </citation>
    <scope>NUCLEOTIDE SEQUENCE [LARGE SCALE GENOMIC DNA]</scope>
    <source>
        <strain evidence="8 9">WB1-6</strain>
    </source>
</reference>
<feature type="transmembrane region" description="Helical" evidence="6">
    <location>
        <begin position="47"/>
        <end position="69"/>
    </location>
</feature>
<keyword evidence="4 6" id="KW-0472">Membrane</keyword>
<gene>
    <name evidence="8" type="ORF">A3843_18300</name>
</gene>
<dbReference type="GO" id="GO:0016020">
    <property type="term" value="C:membrane"/>
    <property type="evidence" value="ECO:0007669"/>
    <property type="project" value="UniProtKB-SubCell"/>
</dbReference>
<keyword evidence="2 6" id="KW-0812">Transmembrane</keyword>
<keyword evidence="3 6" id="KW-1133">Transmembrane helix</keyword>
<comment type="subcellular location">
    <subcellularLocation>
        <location evidence="1">Membrane</location>
    </subcellularLocation>
</comment>
<evidence type="ECO:0000256" key="4">
    <source>
        <dbReference type="ARBA" id="ARBA00023136"/>
    </source>
</evidence>
<evidence type="ECO:0000313" key="9">
    <source>
        <dbReference type="Proteomes" id="UP000185783"/>
    </source>
</evidence>
<dbReference type="RefSeq" id="WP_051269478.1">
    <property type="nucleotide sequence ID" value="NZ_LVVZ01000041.1"/>
</dbReference>
<evidence type="ECO:0000256" key="3">
    <source>
        <dbReference type="ARBA" id="ARBA00022989"/>
    </source>
</evidence>
<evidence type="ECO:0000256" key="6">
    <source>
        <dbReference type="SAM" id="Phobius"/>
    </source>
</evidence>
<evidence type="ECO:0000256" key="1">
    <source>
        <dbReference type="ARBA" id="ARBA00004370"/>
    </source>
</evidence>
<dbReference type="PANTHER" id="PTHR11863">
    <property type="entry name" value="STEROL DESATURASE"/>
    <property type="match status" value="1"/>
</dbReference>
<dbReference type="InterPro" id="IPR050307">
    <property type="entry name" value="Sterol_Desaturase_Related"/>
</dbReference>
<proteinExistence type="predicted"/>
<keyword evidence="9" id="KW-1185">Reference proteome</keyword>
<name>A0A1U7JD22_9HYPH</name>
<dbReference type="Proteomes" id="UP000185783">
    <property type="component" value="Unassembled WGS sequence"/>
</dbReference>
<dbReference type="InterPro" id="IPR006694">
    <property type="entry name" value="Fatty_acid_hydroxylase"/>
</dbReference>
<accession>A0A1U7JD22</accession>
<dbReference type="EMBL" id="LVVZ01000041">
    <property type="protein sequence ID" value="OKL42605.1"/>
    <property type="molecule type" value="Genomic_DNA"/>
</dbReference>
<dbReference type="STRING" id="197461.A3843_18300"/>
<feature type="region of interest" description="Disordered" evidence="5">
    <location>
        <begin position="267"/>
        <end position="290"/>
    </location>
</feature>
<evidence type="ECO:0000256" key="5">
    <source>
        <dbReference type="SAM" id="MobiDB-lite"/>
    </source>
</evidence>
<dbReference type="GO" id="GO:0005506">
    <property type="term" value="F:iron ion binding"/>
    <property type="evidence" value="ECO:0007669"/>
    <property type="project" value="InterPro"/>
</dbReference>